<organism evidence="2 3">
    <name type="scientific">Mycobacteroides salmoniphilum</name>
    <dbReference type="NCBI Taxonomy" id="404941"/>
    <lineage>
        <taxon>Bacteria</taxon>
        <taxon>Bacillati</taxon>
        <taxon>Actinomycetota</taxon>
        <taxon>Actinomycetes</taxon>
        <taxon>Mycobacteriales</taxon>
        <taxon>Mycobacteriaceae</taxon>
        <taxon>Mycobacteroides</taxon>
    </lineage>
</organism>
<dbReference type="AlphaFoldDB" id="A0A4R8T0A8"/>
<dbReference type="RefSeq" id="WP_134080869.1">
    <property type="nucleotide sequence ID" value="NZ_PECL01000002.1"/>
</dbReference>
<reference evidence="2 3" key="1">
    <citation type="journal article" date="2019" name="Sci. Rep.">
        <title>Extended insight into the Mycobacterium chelonae-abscessus complex through whole genome sequencing of Mycobacterium salmoniphilum outbreak and Mycobacterium salmoniphilum-like strains.</title>
        <authorList>
            <person name="Behra P.R.K."/>
            <person name="Das S."/>
            <person name="Pettersson B.M.F."/>
            <person name="Shirreff L."/>
            <person name="DuCote T."/>
            <person name="Jacobsson K.G."/>
            <person name="Ennis D.G."/>
            <person name="Kirsebom L.A."/>
        </authorList>
    </citation>
    <scope>NUCLEOTIDE SEQUENCE [LARGE SCALE GENOMIC DNA]</scope>
    <source>
        <strain evidence="2 3">CCUG 60884</strain>
    </source>
</reference>
<protein>
    <submittedName>
        <fullName evidence="2">Uncharacterized protein</fullName>
    </submittedName>
</protein>
<proteinExistence type="predicted"/>
<accession>A0A4R8T0A8</accession>
<keyword evidence="1" id="KW-0472">Membrane</keyword>
<evidence type="ECO:0000313" key="3">
    <source>
        <dbReference type="Proteomes" id="UP000294604"/>
    </source>
</evidence>
<keyword evidence="1" id="KW-0812">Transmembrane</keyword>
<keyword evidence="1" id="KW-1133">Transmembrane helix</keyword>
<gene>
    <name evidence="2" type="ORF">CCUG60884_00186</name>
</gene>
<dbReference type="Proteomes" id="UP000294604">
    <property type="component" value="Unassembled WGS sequence"/>
</dbReference>
<name>A0A4R8T0A8_9MYCO</name>
<comment type="caution">
    <text evidence="2">The sequence shown here is derived from an EMBL/GenBank/DDBJ whole genome shotgun (WGS) entry which is preliminary data.</text>
</comment>
<dbReference type="EMBL" id="PECL01000002">
    <property type="protein sequence ID" value="TEA09196.1"/>
    <property type="molecule type" value="Genomic_DNA"/>
</dbReference>
<feature type="transmembrane region" description="Helical" evidence="1">
    <location>
        <begin position="12"/>
        <end position="32"/>
    </location>
</feature>
<evidence type="ECO:0000313" key="2">
    <source>
        <dbReference type="EMBL" id="TEA09196.1"/>
    </source>
</evidence>
<sequence>MGTEIPDSARLILMVLLGVCAIAIFVAAIPIVRAKWRQDSENLAALRAQRAAIWRETRRIYAEMSVEQKQAEYLSLSKRERKSIARQLDPQARREFELLGYSAIQAAQKGARP</sequence>
<evidence type="ECO:0000256" key="1">
    <source>
        <dbReference type="SAM" id="Phobius"/>
    </source>
</evidence>